<evidence type="ECO:0000259" key="1">
    <source>
        <dbReference type="Pfam" id="PF01345"/>
    </source>
</evidence>
<dbReference type="InterPro" id="IPR047589">
    <property type="entry name" value="DUF11_rpt"/>
</dbReference>
<evidence type="ECO:0000313" key="2">
    <source>
        <dbReference type="EMBL" id="RTH96271.1"/>
    </source>
</evidence>
<dbReference type="Pfam" id="PF01345">
    <property type="entry name" value="DUF11"/>
    <property type="match status" value="1"/>
</dbReference>
<accession>A0A430UDJ1</accession>
<feature type="domain" description="DUF11" evidence="1">
    <location>
        <begin position="354"/>
        <end position="476"/>
    </location>
</feature>
<dbReference type="NCBIfam" id="TIGR01451">
    <property type="entry name" value="B_ant_repeat"/>
    <property type="match status" value="1"/>
</dbReference>
<gene>
    <name evidence="2" type="ORF">CSW29_13325</name>
</gene>
<evidence type="ECO:0000313" key="3">
    <source>
        <dbReference type="Proteomes" id="UP000288347"/>
    </source>
</evidence>
<dbReference type="PANTHER" id="PTHR34819">
    <property type="entry name" value="LARGE CYSTEINE-RICH PERIPLASMIC PROTEIN OMCB"/>
    <property type="match status" value="1"/>
</dbReference>
<sequence length="637" mass="66258">MRRAILLLPLLGLSLAQVITPFSIRYQTNDRGAITLIGNTLMCAGMGSTCNTNTMNNPNANNNQSMIFVNADPSNPTWPSGRGGSSMAILNLPAGSEVLFAGLYWGARAGENAAGRNQIFVKPPGSGSYQSISGTLLGTITTQGTNTSRPYTAFADLTSLVQAAGNGTYWVGGILAATGNDGLGFYAGWSLVVVYRDTAQSLRNLVVYDGLAVVSSGNPVTITPSGFLAPYFGSVNARVGVVAFEGDGGINGDQLLLNGSALSDGQNPANNFFNSSVSLLGTRFSSKTPDYINQMAVDADIVDATGRIPNGATSATLEFTSTRDTYFPVVLTFQVDIFVPDLTTTFTKTVQDLNGGEVSPGDILEYTISFTNTGGDGATSVVLIDPIPPHTEYVSGSLLVDQNALGAFTGNPSDAAGDDIAEFDNTNKRVIFRLGIGANASQGGLIPPGQGAKVRFRVKVLPSAAGQTLGNTAQVSYNSQTLGTGFSRTASATVEVTIAAKYSLSGRVYHDQQPNGAKEGGEDWAEGATVYVKLIQGGTVLQVATVNPGPGTFSFPNLSSGTYALILDDNPNPNDLTPTAPTGWHLIQPASGTHTVNLTGDLVGQDFGLFRGTRLIGQVFYDDGEGGGTANDALRNG</sequence>
<dbReference type="Gene3D" id="2.60.40.10">
    <property type="entry name" value="Immunoglobulins"/>
    <property type="match status" value="1"/>
</dbReference>
<dbReference type="AlphaFoldDB" id="A0A430UDJ1"/>
<name>A0A430UDJ1_THESC</name>
<dbReference type="InterPro" id="IPR001434">
    <property type="entry name" value="OmcB-like_DUF11"/>
</dbReference>
<comment type="caution">
    <text evidence="2">The sequence shown here is derived from an EMBL/GenBank/DDBJ whole genome shotgun (WGS) entry which is preliminary data.</text>
</comment>
<dbReference type="InterPro" id="IPR051172">
    <property type="entry name" value="Chlamydia_OmcB"/>
</dbReference>
<proteinExistence type="predicted"/>
<organism evidence="2 3">
    <name type="scientific">Thermus scotoductus</name>
    <dbReference type="NCBI Taxonomy" id="37636"/>
    <lineage>
        <taxon>Bacteria</taxon>
        <taxon>Thermotogati</taxon>
        <taxon>Deinococcota</taxon>
        <taxon>Deinococci</taxon>
        <taxon>Thermales</taxon>
        <taxon>Thermaceae</taxon>
        <taxon>Thermus</taxon>
    </lineage>
</organism>
<dbReference type="SUPFAM" id="SSF117074">
    <property type="entry name" value="Hypothetical protein PA1324"/>
    <property type="match status" value="1"/>
</dbReference>
<dbReference type="InterPro" id="IPR013783">
    <property type="entry name" value="Ig-like_fold"/>
</dbReference>
<dbReference type="Gene3D" id="2.60.40.740">
    <property type="match status" value="1"/>
</dbReference>
<feature type="non-terminal residue" evidence="2">
    <location>
        <position position="637"/>
    </location>
</feature>
<protein>
    <recommendedName>
        <fullName evidence="1">DUF11 domain-containing protein</fullName>
    </recommendedName>
</protein>
<reference evidence="2 3" key="1">
    <citation type="journal article" date="2019" name="Extremophiles">
        <title>Biogeography of thermophiles and predominance of Thermus scotoductus in domestic water heaters.</title>
        <authorList>
            <person name="Wilpiszeski R.L."/>
            <person name="Zhang Z."/>
            <person name="House C.H."/>
        </authorList>
    </citation>
    <scope>NUCLEOTIDE SEQUENCE [LARGE SCALE GENOMIC DNA]</scope>
    <source>
        <strain evidence="2 3">16_S16</strain>
    </source>
</reference>
<dbReference type="PANTHER" id="PTHR34819:SF3">
    <property type="entry name" value="CELL SURFACE PROTEIN"/>
    <property type="match status" value="1"/>
</dbReference>
<dbReference type="EMBL" id="PEMH01000406">
    <property type="protein sequence ID" value="RTH96271.1"/>
    <property type="molecule type" value="Genomic_DNA"/>
</dbReference>
<dbReference type="Proteomes" id="UP000288347">
    <property type="component" value="Unassembled WGS sequence"/>
</dbReference>